<evidence type="ECO:0000256" key="5">
    <source>
        <dbReference type="ARBA" id="ARBA00023136"/>
    </source>
</evidence>
<keyword evidence="4 6" id="KW-1133">Transmembrane helix</keyword>
<dbReference type="PANTHER" id="PTHR21716">
    <property type="entry name" value="TRANSMEMBRANE PROTEIN"/>
    <property type="match status" value="1"/>
</dbReference>
<evidence type="ECO:0000256" key="1">
    <source>
        <dbReference type="ARBA" id="ARBA00004141"/>
    </source>
</evidence>
<evidence type="ECO:0000256" key="4">
    <source>
        <dbReference type="ARBA" id="ARBA00022989"/>
    </source>
</evidence>
<organism evidence="7 8">
    <name type="scientific">Methylobacterium oxalidis</name>
    <dbReference type="NCBI Taxonomy" id="944322"/>
    <lineage>
        <taxon>Bacteria</taxon>
        <taxon>Pseudomonadati</taxon>
        <taxon>Pseudomonadota</taxon>
        <taxon>Alphaproteobacteria</taxon>
        <taxon>Hyphomicrobiales</taxon>
        <taxon>Methylobacteriaceae</taxon>
        <taxon>Methylobacterium</taxon>
    </lineage>
</organism>
<evidence type="ECO:0000256" key="2">
    <source>
        <dbReference type="ARBA" id="ARBA00009773"/>
    </source>
</evidence>
<evidence type="ECO:0000256" key="3">
    <source>
        <dbReference type="ARBA" id="ARBA00022692"/>
    </source>
</evidence>
<dbReference type="PANTHER" id="PTHR21716:SF61">
    <property type="entry name" value="BLR8064 PROTEIN"/>
    <property type="match status" value="1"/>
</dbReference>
<feature type="transmembrane region" description="Helical" evidence="6">
    <location>
        <begin position="374"/>
        <end position="393"/>
    </location>
</feature>
<dbReference type="Proteomes" id="UP001156856">
    <property type="component" value="Unassembled WGS sequence"/>
</dbReference>
<feature type="transmembrane region" description="Helical" evidence="6">
    <location>
        <begin position="325"/>
        <end position="343"/>
    </location>
</feature>
<accession>A0ABQ6DDL2</accession>
<protein>
    <submittedName>
        <fullName evidence="7">AI-2E family transporter</fullName>
    </submittedName>
</protein>
<comment type="subcellular location">
    <subcellularLocation>
        <location evidence="1">Membrane</location>
        <topology evidence="1">Multi-pass membrane protein</topology>
    </subcellularLocation>
</comment>
<reference evidence="8" key="1">
    <citation type="journal article" date="2019" name="Int. J. Syst. Evol. Microbiol.">
        <title>The Global Catalogue of Microorganisms (GCM) 10K type strain sequencing project: providing services to taxonomists for standard genome sequencing and annotation.</title>
        <authorList>
            <consortium name="The Broad Institute Genomics Platform"/>
            <consortium name="The Broad Institute Genome Sequencing Center for Infectious Disease"/>
            <person name="Wu L."/>
            <person name="Ma J."/>
        </authorList>
    </citation>
    <scope>NUCLEOTIDE SEQUENCE [LARGE SCALE GENOMIC DNA]</scope>
    <source>
        <strain evidence="8">NBRC 107715</strain>
    </source>
</reference>
<name>A0ABQ6DDL2_9HYPH</name>
<feature type="transmembrane region" description="Helical" evidence="6">
    <location>
        <begin position="65"/>
        <end position="94"/>
    </location>
</feature>
<gene>
    <name evidence="7" type="ORF">GCM10007888_12900</name>
</gene>
<evidence type="ECO:0000313" key="7">
    <source>
        <dbReference type="EMBL" id="GLS62909.1"/>
    </source>
</evidence>
<sequence>MIPAGLGRRAAALHALPGPGREAASPSPLPRARFPAETVHVMDPSPSLPAEAPPHRTRSQAAARLALALALSALGLWILHAFLPALVWAVILAIALGPLYARAERRWPPGRHNILLPALATLLVALVLLAPLVVLGVQAAREAHDVLDFVRSAERTGIPVPEFLQHLPFGAAQATRWWSETLSHPEAGSEILHRLDNSAVIGLSRNLGREVLRRTVLFGFTLVALFFLFREGRALAAQVLTACDRLFGPRGERVARQMVASVHGTVDGLVLVGLGEGVLLGIVYVLAGVPHPVLLGALTAVAAMIPFGAPLVFGLAALLVAANGAVVPAVVVVAAGLVVTFVADHAVRPALIGGTTQLPFLWVLLGILGGVETFGLLGLFLGPAVMAALVLLWREFTQGEPPRPAAEAGR</sequence>
<keyword evidence="5 6" id="KW-0472">Membrane</keyword>
<feature type="transmembrane region" description="Helical" evidence="6">
    <location>
        <begin position="294"/>
        <end position="319"/>
    </location>
</feature>
<evidence type="ECO:0000256" key="6">
    <source>
        <dbReference type="SAM" id="Phobius"/>
    </source>
</evidence>
<comment type="similarity">
    <text evidence="2">Belongs to the autoinducer-2 exporter (AI-2E) (TC 2.A.86) family.</text>
</comment>
<feature type="transmembrane region" description="Helical" evidence="6">
    <location>
        <begin position="268"/>
        <end position="287"/>
    </location>
</feature>
<dbReference type="EMBL" id="BSPK01000018">
    <property type="protein sequence ID" value="GLS62909.1"/>
    <property type="molecule type" value="Genomic_DNA"/>
</dbReference>
<dbReference type="InterPro" id="IPR002549">
    <property type="entry name" value="AI-2E-like"/>
</dbReference>
<dbReference type="Pfam" id="PF01594">
    <property type="entry name" value="AI-2E_transport"/>
    <property type="match status" value="1"/>
</dbReference>
<comment type="caution">
    <text evidence="7">The sequence shown here is derived from an EMBL/GenBank/DDBJ whole genome shotgun (WGS) entry which is preliminary data.</text>
</comment>
<keyword evidence="3 6" id="KW-0812">Transmembrane</keyword>
<proteinExistence type="inferred from homology"/>
<feature type="transmembrane region" description="Helical" evidence="6">
    <location>
        <begin position="211"/>
        <end position="229"/>
    </location>
</feature>
<evidence type="ECO:0000313" key="8">
    <source>
        <dbReference type="Proteomes" id="UP001156856"/>
    </source>
</evidence>
<feature type="transmembrane region" description="Helical" evidence="6">
    <location>
        <begin position="350"/>
        <end position="368"/>
    </location>
</feature>
<feature type="transmembrane region" description="Helical" evidence="6">
    <location>
        <begin position="114"/>
        <end position="137"/>
    </location>
</feature>
<keyword evidence="8" id="KW-1185">Reference proteome</keyword>